<keyword evidence="4 10" id="KW-0004">4Fe-4S</keyword>
<protein>
    <recommendedName>
        <fullName evidence="3 10">Pyruvate formate-lyase-activating enzyme</fullName>
        <ecNumber evidence="10">1.97.1.4</ecNumber>
    </recommendedName>
</protein>
<dbReference type="Gene3D" id="3.20.20.70">
    <property type="entry name" value="Aldolase class I"/>
    <property type="match status" value="1"/>
</dbReference>
<dbReference type="GO" id="GO:0016829">
    <property type="term" value="F:lyase activity"/>
    <property type="evidence" value="ECO:0007669"/>
    <property type="project" value="UniProtKB-KW"/>
</dbReference>
<dbReference type="InterPro" id="IPR012839">
    <property type="entry name" value="Organic_radical_activase"/>
</dbReference>
<comment type="subcellular location">
    <subcellularLocation>
        <location evidence="10">Cytoplasm</location>
    </subcellularLocation>
</comment>
<dbReference type="EC" id="1.97.1.4" evidence="10"/>
<dbReference type="PANTHER" id="PTHR30352">
    <property type="entry name" value="PYRUVATE FORMATE-LYASE-ACTIVATING ENZYME"/>
    <property type="match status" value="1"/>
</dbReference>
<dbReference type="PROSITE" id="PS01087">
    <property type="entry name" value="RADICAL_ACTIVATING"/>
    <property type="match status" value="1"/>
</dbReference>
<keyword evidence="6 10" id="KW-0479">Metal-binding</keyword>
<dbReference type="RefSeq" id="WP_055154959.1">
    <property type="nucleotide sequence ID" value="NZ_CYZU01000060.1"/>
</dbReference>
<keyword evidence="10" id="KW-0963">Cytoplasm</keyword>
<dbReference type="SUPFAM" id="SSF102114">
    <property type="entry name" value="Radical SAM enzymes"/>
    <property type="match status" value="1"/>
</dbReference>
<gene>
    <name evidence="12" type="primary">pflA_3</name>
    <name evidence="12" type="ORF">ERS852491_04378</name>
</gene>
<dbReference type="InterPro" id="IPR058240">
    <property type="entry name" value="rSAM_sf"/>
</dbReference>
<evidence type="ECO:0000256" key="4">
    <source>
        <dbReference type="ARBA" id="ARBA00022485"/>
    </source>
</evidence>
<dbReference type="CDD" id="cd01335">
    <property type="entry name" value="Radical_SAM"/>
    <property type="match status" value="1"/>
</dbReference>
<evidence type="ECO:0000256" key="10">
    <source>
        <dbReference type="RuleBase" id="RU362053"/>
    </source>
</evidence>
<keyword evidence="9 10" id="KW-0411">Iron-sulfur</keyword>
<evidence type="ECO:0000259" key="11">
    <source>
        <dbReference type="PROSITE" id="PS51918"/>
    </source>
</evidence>
<dbReference type="GO" id="GO:0051539">
    <property type="term" value="F:4 iron, 4 sulfur cluster binding"/>
    <property type="evidence" value="ECO:0007669"/>
    <property type="project" value="UniProtKB-UniRule"/>
</dbReference>
<keyword evidence="8 10" id="KW-0408">Iron</keyword>
<dbReference type="GO" id="GO:0005737">
    <property type="term" value="C:cytoplasm"/>
    <property type="evidence" value="ECO:0007669"/>
    <property type="project" value="UniProtKB-SubCell"/>
</dbReference>
<dbReference type="NCBIfam" id="TIGR02493">
    <property type="entry name" value="PFLA"/>
    <property type="match status" value="1"/>
</dbReference>
<dbReference type="STRING" id="39482.ERS852491_04378"/>
<feature type="domain" description="Radical SAM core" evidence="11">
    <location>
        <begin position="20"/>
        <end position="249"/>
    </location>
</feature>
<evidence type="ECO:0000256" key="6">
    <source>
        <dbReference type="ARBA" id="ARBA00022723"/>
    </source>
</evidence>
<dbReference type="PANTHER" id="PTHR30352:SF5">
    <property type="entry name" value="PYRUVATE FORMATE-LYASE 1-ACTIVATING ENZYME"/>
    <property type="match status" value="1"/>
</dbReference>
<comment type="cofactor">
    <cofactor evidence="10">
        <name>[4Fe-4S] cluster</name>
        <dbReference type="ChEBI" id="CHEBI:49883"/>
    </cofactor>
    <text evidence="10">Binds 1 [4Fe-4S] cluster. The cluster is coordinated with 3 cysteines and an exchangeable S-adenosyl-L-methionine.</text>
</comment>
<evidence type="ECO:0000256" key="8">
    <source>
        <dbReference type="ARBA" id="ARBA00023004"/>
    </source>
</evidence>
<dbReference type="EMBL" id="CYZU01000060">
    <property type="protein sequence ID" value="CUP14155.1"/>
    <property type="molecule type" value="Genomic_DNA"/>
</dbReference>
<organism evidence="12 13">
    <name type="scientific">Faecalicatena contorta</name>
    <dbReference type="NCBI Taxonomy" id="39482"/>
    <lineage>
        <taxon>Bacteria</taxon>
        <taxon>Bacillati</taxon>
        <taxon>Bacillota</taxon>
        <taxon>Clostridia</taxon>
        <taxon>Lachnospirales</taxon>
        <taxon>Lachnospiraceae</taxon>
        <taxon>Faecalicatena</taxon>
    </lineage>
</organism>
<accession>A0A174KXG2</accession>
<name>A0A174KXG2_9FIRM</name>
<dbReference type="Pfam" id="PF04055">
    <property type="entry name" value="Radical_SAM"/>
    <property type="match status" value="1"/>
</dbReference>
<dbReference type="InterPro" id="IPR001989">
    <property type="entry name" value="Radical_activat_CS"/>
</dbReference>
<evidence type="ECO:0000256" key="5">
    <source>
        <dbReference type="ARBA" id="ARBA00022691"/>
    </source>
</evidence>
<comment type="catalytic activity">
    <reaction evidence="10">
        <text>glycyl-[formate C-acetyltransferase] + reduced [flavodoxin] + S-adenosyl-L-methionine = glycin-2-yl radical-[formate C-acetyltransferase] + semiquinone [flavodoxin] + 5'-deoxyadenosine + L-methionine + H(+)</text>
        <dbReference type="Rhea" id="RHEA:19225"/>
        <dbReference type="Rhea" id="RHEA-COMP:10622"/>
        <dbReference type="Rhea" id="RHEA-COMP:12190"/>
        <dbReference type="Rhea" id="RHEA-COMP:12191"/>
        <dbReference type="Rhea" id="RHEA-COMP:14480"/>
        <dbReference type="ChEBI" id="CHEBI:15378"/>
        <dbReference type="ChEBI" id="CHEBI:17319"/>
        <dbReference type="ChEBI" id="CHEBI:29947"/>
        <dbReference type="ChEBI" id="CHEBI:32722"/>
        <dbReference type="ChEBI" id="CHEBI:57618"/>
        <dbReference type="ChEBI" id="CHEBI:57844"/>
        <dbReference type="ChEBI" id="CHEBI:59789"/>
        <dbReference type="ChEBI" id="CHEBI:140311"/>
        <dbReference type="EC" id="1.97.1.4"/>
    </reaction>
</comment>
<evidence type="ECO:0000256" key="3">
    <source>
        <dbReference type="ARBA" id="ARBA00021356"/>
    </source>
</evidence>
<proteinExistence type="inferred from homology"/>
<reference evidence="12 13" key="1">
    <citation type="submission" date="2015-09" db="EMBL/GenBank/DDBJ databases">
        <authorList>
            <consortium name="Pathogen Informatics"/>
        </authorList>
    </citation>
    <scope>NUCLEOTIDE SEQUENCE [LARGE SCALE GENOMIC DNA]</scope>
    <source>
        <strain evidence="12 13">2789STDY5834876</strain>
    </source>
</reference>
<keyword evidence="5 10" id="KW-0949">S-adenosyl-L-methionine</keyword>
<keyword evidence="7 10" id="KW-0560">Oxidoreductase</keyword>
<dbReference type="InterPro" id="IPR012838">
    <property type="entry name" value="PFL1_activating"/>
</dbReference>
<dbReference type="PROSITE" id="PS51918">
    <property type="entry name" value="RADICAL_SAM"/>
    <property type="match status" value="1"/>
</dbReference>
<dbReference type="InterPro" id="IPR034457">
    <property type="entry name" value="Organic_radical-activating"/>
</dbReference>
<keyword evidence="12" id="KW-0670">Pyruvate</keyword>
<dbReference type="GO" id="GO:0043365">
    <property type="term" value="F:[formate-C-acetyltransferase]-activating enzyme activity"/>
    <property type="evidence" value="ECO:0007669"/>
    <property type="project" value="UniProtKB-UniRule"/>
</dbReference>
<sequence length="257" mass="29076">MTEQNNLKGYIHSLESFGSVDGPGVRYIIFMSGCAMRCQFCHNPDTWNMQSGTQYTADELLGQALKYRSYWGSKGGITVSGGEPLLQIKFLTELFQKAKAAGIHTTLDTSGNPFTREEPFFGRFQELMKYTDLVLLDIKHIDEQQHEILTGCTNRNILDLAVCLSEMGKPVWIRHVLVPGKSDNDEYLHKLDAFIGTLENVEKVEVLPYHTLGVFKWKELGLIYPLEGVEAPSKERIENAERLLHVHGRDPAENDSE</sequence>
<evidence type="ECO:0000256" key="9">
    <source>
        <dbReference type="ARBA" id="ARBA00023014"/>
    </source>
</evidence>
<dbReference type="InterPro" id="IPR007197">
    <property type="entry name" value="rSAM"/>
</dbReference>
<keyword evidence="12" id="KW-0456">Lyase</keyword>
<dbReference type="AlphaFoldDB" id="A0A174KXG2"/>
<evidence type="ECO:0000256" key="2">
    <source>
        <dbReference type="ARBA" id="ARBA00009777"/>
    </source>
</evidence>
<evidence type="ECO:0000313" key="12">
    <source>
        <dbReference type="EMBL" id="CUP14155.1"/>
    </source>
</evidence>
<dbReference type="PIRSF" id="PIRSF000371">
    <property type="entry name" value="PFL_act_enz"/>
    <property type="match status" value="1"/>
</dbReference>
<dbReference type="OrthoDB" id="9782387at2"/>
<evidence type="ECO:0000313" key="13">
    <source>
        <dbReference type="Proteomes" id="UP000095544"/>
    </source>
</evidence>
<evidence type="ECO:0000256" key="1">
    <source>
        <dbReference type="ARBA" id="ARBA00003141"/>
    </source>
</evidence>
<dbReference type="SFLD" id="SFLDG01066">
    <property type="entry name" value="organic_radical-activating_enz"/>
    <property type="match status" value="1"/>
</dbReference>
<comment type="similarity">
    <text evidence="2 10">Belongs to the organic radical-activating enzymes family.</text>
</comment>
<dbReference type="GO" id="GO:0046872">
    <property type="term" value="F:metal ion binding"/>
    <property type="evidence" value="ECO:0007669"/>
    <property type="project" value="UniProtKB-UniRule"/>
</dbReference>
<dbReference type="Proteomes" id="UP000095544">
    <property type="component" value="Unassembled WGS sequence"/>
</dbReference>
<comment type="function">
    <text evidence="1 10">Activation of pyruvate formate-lyase under anaerobic conditions by generation of an organic free radical, using S-adenosylmethionine and reduced flavodoxin as cosubstrates to produce 5'-deoxy-adenosine.</text>
</comment>
<dbReference type="SFLD" id="SFLDS00029">
    <property type="entry name" value="Radical_SAM"/>
    <property type="match status" value="1"/>
</dbReference>
<dbReference type="InterPro" id="IPR013785">
    <property type="entry name" value="Aldolase_TIM"/>
</dbReference>
<evidence type="ECO:0000256" key="7">
    <source>
        <dbReference type="ARBA" id="ARBA00023002"/>
    </source>
</evidence>